<proteinExistence type="predicted"/>
<gene>
    <name evidence="2" type="ORF">LH29_12035</name>
</gene>
<dbReference type="STRING" id="1544798.LH29_12035"/>
<dbReference type="InterPro" id="IPR011659">
    <property type="entry name" value="WD40"/>
</dbReference>
<dbReference type="EMBL" id="JRHC01000002">
    <property type="protein sequence ID" value="KJF43802.1"/>
    <property type="molecule type" value="Genomic_DNA"/>
</dbReference>
<dbReference type="InterPro" id="IPR011042">
    <property type="entry name" value="6-blade_b-propeller_TolB-like"/>
</dbReference>
<feature type="signal peptide" evidence="1">
    <location>
        <begin position="1"/>
        <end position="20"/>
    </location>
</feature>
<dbReference type="AlphaFoldDB" id="A0A0D8JA80"/>
<reference evidence="2 3" key="1">
    <citation type="submission" date="2014-09" db="EMBL/GenBank/DDBJ databases">
        <title>Draft Genome Sequence of Draconibacterium sp. JN14CK-3.</title>
        <authorList>
            <person name="Dong C."/>
            <person name="Lai Q."/>
            <person name="Shao Z."/>
        </authorList>
    </citation>
    <scope>NUCLEOTIDE SEQUENCE [LARGE SCALE GENOMIC DNA]</scope>
    <source>
        <strain evidence="2 3">JN14CK-3</strain>
    </source>
</reference>
<evidence type="ECO:0000256" key="1">
    <source>
        <dbReference type="SAM" id="SignalP"/>
    </source>
</evidence>
<dbReference type="Gene3D" id="2.120.10.30">
    <property type="entry name" value="TolB, C-terminal domain"/>
    <property type="match status" value="1"/>
</dbReference>
<evidence type="ECO:0000313" key="2">
    <source>
        <dbReference type="EMBL" id="KJF43802.1"/>
    </source>
</evidence>
<dbReference type="OrthoDB" id="1117425at2"/>
<evidence type="ECO:0000313" key="3">
    <source>
        <dbReference type="Proteomes" id="UP000032544"/>
    </source>
</evidence>
<feature type="chain" id="PRO_5002331108" evidence="1">
    <location>
        <begin position="21"/>
        <end position="334"/>
    </location>
</feature>
<dbReference type="PROSITE" id="PS51257">
    <property type="entry name" value="PROKAR_LIPOPROTEIN"/>
    <property type="match status" value="1"/>
</dbReference>
<keyword evidence="1" id="KW-0732">Signal</keyword>
<accession>A0A0D8JA80</accession>
<protein>
    <submittedName>
        <fullName evidence="2">Uncharacterized protein</fullName>
    </submittedName>
</protein>
<dbReference type="RefSeq" id="WP_045029790.1">
    <property type="nucleotide sequence ID" value="NZ_JRHC01000002.1"/>
</dbReference>
<comment type="caution">
    <text evidence="2">The sequence shown here is derived from an EMBL/GenBank/DDBJ whole genome shotgun (WGS) entry which is preliminary data.</text>
</comment>
<name>A0A0D8JA80_9BACT</name>
<organism evidence="2 3">
    <name type="scientific">Draconibacterium sediminis</name>
    <dbReference type="NCBI Taxonomy" id="1544798"/>
    <lineage>
        <taxon>Bacteria</taxon>
        <taxon>Pseudomonadati</taxon>
        <taxon>Bacteroidota</taxon>
        <taxon>Bacteroidia</taxon>
        <taxon>Marinilabiliales</taxon>
        <taxon>Prolixibacteraceae</taxon>
        <taxon>Draconibacterium</taxon>
    </lineage>
</organism>
<dbReference type="SUPFAM" id="SSF69304">
    <property type="entry name" value="Tricorn protease N-terminal domain"/>
    <property type="match status" value="1"/>
</dbReference>
<keyword evidence="3" id="KW-1185">Reference proteome</keyword>
<dbReference type="Proteomes" id="UP000032544">
    <property type="component" value="Unassembled WGS sequence"/>
</dbReference>
<sequence>MKISLLLIVAIIVASCSNTNKPVTEPYLGESLPGNEPQLFAPGFVNDGIASRDITFTPDGNEVYFGKNIGNSRYATILYCKNTKNGWTKPEVVSFARDSRYIYIEPCISPDGKKMFFVSNKGQEIDENNRFITDIWVADRIEDNWGAPYKLDTVINSSDPEFFPSVAANGNLYFTREDPTTRANTIYKSTFENGNYQKPEPMPKEINCGRARFNTTIATDESFMIIPCIGMPDSYGGTDYYISFFNETKGWSIPQNMGEKVNSATTFQYSASFSPDGNYMFFMTTKVNTLSPDILDYKTLQNMHNAPESGNSNIYWMDASFIDTLKQKATFIEN</sequence>
<dbReference type="Pfam" id="PF07676">
    <property type="entry name" value="PD40"/>
    <property type="match status" value="2"/>
</dbReference>